<dbReference type="PANTHER" id="PTHR36172">
    <property type="match status" value="1"/>
</dbReference>
<dbReference type="AlphaFoldDB" id="A0A269YKK1"/>
<dbReference type="InterPro" id="IPR048046">
    <property type="entry name" value="Transpos_IS607"/>
</dbReference>
<evidence type="ECO:0000256" key="2">
    <source>
        <dbReference type="ARBA" id="ARBA00023125"/>
    </source>
</evidence>
<dbReference type="SUPFAM" id="SSF46955">
    <property type="entry name" value="Putative DNA-binding domain"/>
    <property type="match status" value="1"/>
</dbReference>
<dbReference type="InterPro" id="IPR036162">
    <property type="entry name" value="Resolvase-like_N_sf"/>
</dbReference>
<evidence type="ECO:0000259" key="6">
    <source>
        <dbReference type="PROSITE" id="PS50937"/>
    </source>
</evidence>
<keyword evidence="2" id="KW-0238">DNA-binding</keyword>
<name>A0A269YKK1_9LACO</name>
<dbReference type="PANTHER" id="PTHR36172:SF1">
    <property type="entry name" value="RESOLVASE-RELATED"/>
    <property type="match status" value="1"/>
</dbReference>
<reference evidence="8 11" key="1">
    <citation type="journal article" date="2017" name="Biosci Microbiota Food Health">
        <title>Genomic characterization reconfirms the taxonomic status of Lactobacillus parakefiri.</title>
        <authorList>
            <person name="Tanizawa Y."/>
            <person name="Kobayashi H."/>
            <person name="Kaminuma E."/>
            <person name="Sakamoto M."/>
            <person name="Ohkuma M."/>
            <person name="Nakamura Y."/>
            <person name="Arita M."/>
            <person name="Tohno M."/>
        </authorList>
    </citation>
    <scope>NUCLEOTIDE SEQUENCE [LARGE SCALE GENOMIC DNA]</scope>
    <source>
        <strain evidence="8 11">JCM 8573</strain>
    </source>
</reference>
<reference evidence="10" key="4">
    <citation type="submission" date="2019-02" db="EMBL/GenBank/DDBJ databases">
        <authorList>
            <person name="Buron G."/>
            <person name="Chaylann A."/>
            <person name="Dolejs I."/>
            <person name="Forster J."/>
            <person name="Miks M.H."/>
        </authorList>
    </citation>
    <scope>NUCLEOTIDE SEQUENCE</scope>
    <source>
        <strain evidence="10">DSM 10551</strain>
    </source>
</reference>
<evidence type="ECO:0000313" key="9">
    <source>
        <dbReference type="EMBL" id="PAK86052.1"/>
    </source>
</evidence>
<evidence type="ECO:0000256" key="4">
    <source>
        <dbReference type="PIRSR" id="PIRSR606118-50"/>
    </source>
</evidence>
<dbReference type="FunFam" id="3.40.50.1390:FF:000002">
    <property type="entry name" value="ORF1 in transposon ISC1904"/>
    <property type="match status" value="1"/>
</dbReference>
<evidence type="ECO:0000313" key="11">
    <source>
        <dbReference type="Proteomes" id="UP000214739"/>
    </source>
</evidence>
<dbReference type="EMBL" id="BDGB01000032">
    <property type="protein sequence ID" value="GAW71465.1"/>
    <property type="molecule type" value="Genomic_DNA"/>
</dbReference>
<protein>
    <submittedName>
        <fullName evidence="9">Resolvase</fullName>
    </submittedName>
    <submittedName>
        <fullName evidence="8">Transposase</fullName>
    </submittedName>
</protein>
<dbReference type="Proteomes" id="UP000214739">
    <property type="component" value="Unassembled WGS sequence"/>
</dbReference>
<organism evidence="9 12">
    <name type="scientific">Lentilactobacillus parakefiri</name>
    <dbReference type="NCBI Taxonomy" id="152332"/>
    <lineage>
        <taxon>Bacteria</taxon>
        <taxon>Bacillati</taxon>
        <taxon>Bacillota</taxon>
        <taxon>Bacilli</taxon>
        <taxon>Lactobacillales</taxon>
        <taxon>Lactobacillaceae</taxon>
        <taxon>Lentilactobacillus</taxon>
    </lineage>
</organism>
<evidence type="ECO:0000256" key="3">
    <source>
        <dbReference type="ARBA" id="ARBA00023172"/>
    </source>
</evidence>
<evidence type="ECO:0000259" key="7">
    <source>
        <dbReference type="PROSITE" id="PS51736"/>
    </source>
</evidence>
<keyword evidence="3" id="KW-0233">DNA recombination</keyword>
<dbReference type="SUPFAM" id="SSF53041">
    <property type="entry name" value="Resolvase-like"/>
    <property type="match status" value="1"/>
</dbReference>
<dbReference type="Gene3D" id="1.10.287.2170">
    <property type="match status" value="1"/>
</dbReference>
<dbReference type="Gene3D" id="1.10.1660.10">
    <property type="match status" value="1"/>
</dbReference>
<feature type="domain" description="HTH merR-type" evidence="6">
    <location>
        <begin position="1"/>
        <end position="42"/>
    </location>
</feature>
<dbReference type="Pfam" id="PF00239">
    <property type="entry name" value="Resolvase"/>
    <property type="match status" value="1"/>
</dbReference>
<dbReference type="PROSITE" id="PS51736">
    <property type="entry name" value="RECOMBINASES_3"/>
    <property type="match status" value="1"/>
</dbReference>
<keyword evidence="13" id="KW-1185">Reference proteome</keyword>
<dbReference type="InterPro" id="IPR041718">
    <property type="entry name" value="IS607_transposase-like"/>
</dbReference>
<dbReference type="GO" id="GO:0000150">
    <property type="term" value="F:DNA strand exchange activity"/>
    <property type="evidence" value="ECO:0007669"/>
    <property type="project" value="InterPro"/>
</dbReference>
<reference evidence="9 12" key="2">
    <citation type="submission" date="2017-04" db="EMBL/GenBank/DDBJ databases">
        <title>Kefir bacterial isolates.</title>
        <authorList>
            <person name="Kim Y."/>
            <person name="Blasche S."/>
            <person name="Patil K.R."/>
        </authorList>
    </citation>
    <scope>NUCLEOTIDE SEQUENCE [LARGE SCALE GENOMIC DNA]</scope>
    <source>
        <strain evidence="9 12">OG2</strain>
    </source>
</reference>
<dbReference type="SMART" id="SM00857">
    <property type="entry name" value="Resolvase"/>
    <property type="match status" value="1"/>
</dbReference>
<dbReference type="InterPro" id="IPR000551">
    <property type="entry name" value="MerR-type_HTH_dom"/>
</dbReference>
<dbReference type="Proteomes" id="UP000294668">
    <property type="component" value="Unassembled WGS sequence"/>
</dbReference>
<dbReference type="EMBL" id="NCXI01000016">
    <property type="protein sequence ID" value="PAK86052.1"/>
    <property type="molecule type" value="Genomic_DNA"/>
</dbReference>
<dbReference type="InterPro" id="IPR051491">
    <property type="entry name" value="Recombinase/Transposase-rel"/>
</dbReference>
<dbReference type="Proteomes" id="UP000216802">
    <property type="component" value="Unassembled WGS sequence"/>
</dbReference>
<dbReference type="EMBL" id="PUFL01000044">
    <property type="protein sequence ID" value="TDG92313.1"/>
    <property type="molecule type" value="Genomic_DNA"/>
</dbReference>
<reference evidence="10 13" key="3">
    <citation type="journal article" date="2019" name="Appl. Microbiol. Biotechnol.">
        <title>Uncovering carbohydrate metabolism through a genotype-phenotype association study of 56 lactic acid bacteria genomes.</title>
        <authorList>
            <person name="Buron-Moles G."/>
            <person name="Chailyan A."/>
            <person name="Dolejs I."/>
            <person name="Forster J."/>
            <person name="Miks M.H."/>
        </authorList>
    </citation>
    <scope>NUCLEOTIDE SEQUENCE [LARGE SCALE GENOMIC DNA]</scope>
    <source>
        <strain evidence="10 13">DSM 10551</strain>
    </source>
</reference>
<feature type="domain" description="Resolvase/invertase-type recombinase catalytic" evidence="7">
    <location>
        <begin position="55"/>
        <end position="199"/>
    </location>
</feature>
<dbReference type="GO" id="GO:0003677">
    <property type="term" value="F:DNA binding"/>
    <property type="evidence" value="ECO:0007669"/>
    <property type="project" value="UniProtKB-KW"/>
</dbReference>
<dbReference type="InterPro" id="IPR006119">
    <property type="entry name" value="Resolv_N"/>
</dbReference>
<proteinExistence type="predicted"/>
<evidence type="ECO:0000313" key="12">
    <source>
        <dbReference type="Proteomes" id="UP000216802"/>
    </source>
</evidence>
<dbReference type="GO" id="GO:0006355">
    <property type="term" value="P:regulation of DNA-templated transcription"/>
    <property type="evidence" value="ECO:0007669"/>
    <property type="project" value="InterPro"/>
</dbReference>
<gene>
    <name evidence="9" type="ORF">B8W98_03485</name>
    <name evidence="10" type="ORF">C5L28_002044</name>
    <name evidence="8" type="ORF">LPKJCM_00546</name>
</gene>
<accession>A0A269YKK1</accession>
<dbReference type="CDD" id="cd03769">
    <property type="entry name" value="SR_IS607_transposase_like"/>
    <property type="match status" value="1"/>
</dbReference>
<dbReference type="PROSITE" id="PS00397">
    <property type="entry name" value="RECOMBINASES_1"/>
    <property type="match status" value="1"/>
</dbReference>
<dbReference type="CDD" id="cd04762">
    <property type="entry name" value="HTH_MerR-trunc"/>
    <property type="match status" value="1"/>
</dbReference>
<evidence type="ECO:0000313" key="10">
    <source>
        <dbReference type="EMBL" id="TDG92313.1"/>
    </source>
</evidence>
<evidence type="ECO:0000256" key="5">
    <source>
        <dbReference type="PROSITE-ProRule" id="PRU10137"/>
    </source>
</evidence>
<evidence type="ECO:0000256" key="1">
    <source>
        <dbReference type="ARBA" id="ARBA00022908"/>
    </source>
</evidence>
<dbReference type="Gene3D" id="3.40.50.1390">
    <property type="entry name" value="Resolvase, N-terminal catalytic domain"/>
    <property type="match status" value="1"/>
</dbReference>
<feature type="active site" description="O-(5'-phospho-DNA)-serine intermediate" evidence="4 5">
    <location>
        <position position="63"/>
    </location>
</feature>
<dbReference type="RefSeq" id="WP_057961408.1">
    <property type="nucleotide sequence ID" value="NZ_BAAAXO010000070.1"/>
</dbReference>
<dbReference type="OrthoDB" id="5319803at2"/>
<evidence type="ECO:0000313" key="13">
    <source>
        <dbReference type="Proteomes" id="UP000294668"/>
    </source>
</evidence>
<dbReference type="Pfam" id="PF00376">
    <property type="entry name" value="MerR"/>
    <property type="match status" value="1"/>
</dbReference>
<dbReference type="InterPro" id="IPR009061">
    <property type="entry name" value="DNA-bd_dom_put_sf"/>
</dbReference>
<keyword evidence="1" id="KW-0229">DNA integration</keyword>
<sequence>MKPKELAERLGVSVKTLQKWDRQGKLPAKRTVTNRRYYTETDYLKAIGKPTANRQNVIYARVSTAAQKDDLQDQVEFLRQYVNAKGIIVDQVITDIGSGMNYKRKKWNRLLDEVMQSEINQIYIAYPDRFIRFGFDWFQQLCAKFGTEIVVVNNEQLSPEAEVVQDLISIIQVFSSRVSELRKYKKKVSDDHDLDHLQN</sequence>
<dbReference type="PROSITE" id="PS50937">
    <property type="entry name" value="HTH_MERR_2"/>
    <property type="match status" value="1"/>
</dbReference>
<dbReference type="InterPro" id="IPR006118">
    <property type="entry name" value="Recombinase_CS"/>
</dbReference>
<dbReference type="NCBIfam" id="NF033518">
    <property type="entry name" value="transpos_IS607"/>
    <property type="match status" value="1"/>
</dbReference>
<evidence type="ECO:0000313" key="8">
    <source>
        <dbReference type="EMBL" id="GAW71465.1"/>
    </source>
</evidence>
<comment type="caution">
    <text evidence="9">The sequence shown here is derived from an EMBL/GenBank/DDBJ whole genome shotgun (WGS) entry which is preliminary data.</text>
</comment>
<dbReference type="GO" id="GO:0015074">
    <property type="term" value="P:DNA integration"/>
    <property type="evidence" value="ECO:0007669"/>
    <property type="project" value="UniProtKB-KW"/>
</dbReference>